<dbReference type="PANTHER" id="PTHR21093:SF8">
    <property type="entry name" value="DIVERGENT PROTEIN KINASE DOMAIN 1A"/>
    <property type="match status" value="1"/>
</dbReference>
<dbReference type="GO" id="GO:0005789">
    <property type="term" value="C:endoplasmic reticulum membrane"/>
    <property type="evidence" value="ECO:0007669"/>
    <property type="project" value="UniProtKB-SubCell"/>
</dbReference>
<dbReference type="InterPro" id="IPR022049">
    <property type="entry name" value="FAM69_kinase_dom"/>
</dbReference>
<keyword evidence="4" id="KW-0256">Endoplasmic reticulum</keyword>
<evidence type="ECO:0000256" key="8">
    <source>
        <dbReference type="ARBA" id="ARBA00023157"/>
    </source>
</evidence>
<evidence type="ECO:0000256" key="4">
    <source>
        <dbReference type="ARBA" id="ARBA00022824"/>
    </source>
</evidence>
<reference evidence="11 12" key="1">
    <citation type="journal article" date="2018" name="G3 (Bethesda)">
        <title>A High-Quality Reference Genome for the Invasive Mosquitofish Gambusia affinis Using a Chicago Library.</title>
        <authorList>
            <person name="Hoffberg S.L."/>
            <person name="Troendle N.J."/>
            <person name="Glenn T.C."/>
            <person name="Mahmud O."/>
            <person name="Louha S."/>
            <person name="Chalopin D."/>
            <person name="Bennetzen J.L."/>
            <person name="Mauricio R."/>
        </authorList>
    </citation>
    <scope>NUCLEOTIDE SEQUENCE [LARGE SCALE GENOMIC DNA]</scope>
    <source>
        <strain evidence="11">NE01/NJP1002.9</strain>
        <tissue evidence="11">Muscle</tissue>
    </source>
</reference>
<dbReference type="InterPro" id="IPR029244">
    <property type="entry name" value="FAM69_N"/>
</dbReference>
<evidence type="ECO:0000256" key="6">
    <source>
        <dbReference type="ARBA" id="ARBA00022989"/>
    </source>
</evidence>
<sequence>MNGECIVGSVAANMLVFLENQQQLLQRAERRGLRNIAVIHPDQMNPAPAVPSGIRHYAVISSPSVLDAGVVGSIPGPDDICRMSSPLSFPPFLSAYYDKRDTRAHKKDPLNATGQLLDRETETFSARISFVRVKYLFLTWLTVLVGSWVLYVQYSAYTELCRGHECKNAICDKYRRGIIDGSACSSLCEKETLYLGRCLSTLPNNQVYTGSWGDHGGIIRCKLGEVGHYELGEEPEPRKETPVFDKPNRGTSVEKFKEMLFNHLKSKLGEHADLPSLVSQILSVADGNRDGRVSLPEARSTWALLQMDEISTLFIEVLLGLLLQDRGHTPRLLGYCGDLYMTERIPNGPLYGFSLPWPLVSWVPGGLQHTMDQWFTPSWPRKAKISMGLLELVEDIFHGTYGSFLICDLAAMHFGYTDRHELRLTNTQVLVPEEEFRRTMRVLKCETDADCVYGADCQTSCDPSEKRCREEPVQPNLAKACGVLKDYILRGVPSEMREELERQLYACMALRGNAGQMNMEHSLILNNLKALLWKRISHTKDS</sequence>
<organism evidence="11 12">
    <name type="scientific">Gambusia affinis</name>
    <name type="common">Western mosquitofish</name>
    <name type="synonym">Heterandria affinis</name>
    <dbReference type="NCBI Taxonomy" id="33528"/>
    <lineage>
        <taxon>Eukaryota</taxon>
        <taxon>Metazoa</taxon>
        <taxon>Chordata</taxon>
        <taxon>Craniata</taxon>
        <taxon>Vertebrata</taxon>
        <taxon>Euteleostomi</taxon>
        <taxon>Actinopterygii</taxon>
        <taxon>Neopterygii</taxon>
        <taxon>Teleostei</taxon>
        <taxon>Neoteleostei</taxon>
        <taxon>Acanthomorphata</taxon>
        <taxon>Ovalentaria</taxon>
        <taxon>Atherinomorphae</taxon>
        <taxon>Cyprinodontiformes</taxon>
        <taxon>Poeciliidae</taxon>
        <taxon>Poeciliinae</taxon>
        <taxon>Gambusia</taxon>
    </lineage>
</organism>
<dbReference type="Proteomes" id="UP000250572">
    <property type="component" value="Unassembled WGS sequence"/>
</dbReference>
<dbReference type="EMBL" id="NHOQ01002897">
    <property type="protein sequence ID" value="PWA14006.1"/>
    <property type="molecule type" value="Genomic_DNA"/>
</dbReference>
<protein>
    <recommendedName>
        <fullName evidence="10">FAM69 N-terminal domain-containing protein</fullName>
    </recommendedName>
</protein>
<dbReference type="Pfam" id="PF14875">
    <property type="entry name" value="PIP49_N"/>
    <property type="match status" value="1"/>
</dbReference>
<keyword evidence="6 9" id="KW-1133">Transmembrane helix</keyword>
<dbReference type="PANTHER" id="PTHR21093">
    <property type="entry name" value="DIVERGENT PROTEIN KINASE DOMAIN 1C-RELATED"/>
    <property type="match status" value="1"/>
</dbReference>
<evidence type="ECO:0000313" key="12">
    <source>
        <dbReference type="Proteomes" id="UP000250572"/>
    </source>
</evidence>
<accession>A0A315UQ43</accession>
<keyword evidence="8" id="KW-1015">Disulfide bond</keyword>
<comment type="similarity">
    <text evidence="2">Belongs to the DIPK family.</text>
</comment>
<keyword evidence="3 9" id="KW-0812">Transmembrane</keyword>
<keyword evidence="5" id="KW-0735">Signal-anchor</keyword>
<dbReference type="SMART" id="SM01299">
    <property type="entry name" value="PIP49_N"/>
    <property type="match status" value="1"/>
</dbReference>
<evidence type="ECO:0000256" key="7">
    <source>
        <dbReference type="ARBA" id="ARBA00023136"/>
    </source>
</evidence>
<dbReference type="Pfam" id="PF12260">
    <property type="entry name" value="PIP49_C"/>
    <property type="match status" value="1"/>
</dbReference>
<evidence type="ECO:0000259" key="10">
    <source>
        <dbReference type="SMART" id="SM01299"/>
    </source>
</evidence>
<gene>
    <name evidence="11" type="ORF">CCH79_00017031</name>
</gene>
<feature type="domain" description="FAM69 N-terminal" evidence="10">
    <location>
        <begin position="126"/>
        <end position="284"/>
    </location>
</feature>
<comment type="caution">
    <text evidence="11">The sequence shown here is derived from an EMBL/GenBank/DDBJ whole genome shotgun (WGS) entry which is preliminary data.</text>
</comment>
<evidence type="ECO:0000256" key="2">
    <source>
        <dbReference type="ARBA" id="ARBA00006338"/>
    </source>
</evidence>
<dbReference type="AlphaFoldDB" id="A0A315UQ43"/>
<proteinExistence type="inferred from homology"/>
<feature type="transmembrane region" description="Helical" evidence="9">
    <location>
        <begin position="135"/>
        <end position="154"/>
    </location>
</feature>
<evidence type="ECO:0000256" key="3">
    <source>
        <dbReference type="ARBA" id="ARBA00022692"/>
    </source>
</evidence>
<evidence type="ECO:0000256" key="5">
    <source>
        <dbReference type="ARBA" id="ARBA00022968"/>
    </source>
</evidence>
<keyword evidence="7 9" id="KW-0472">Membrane</keyword>
<evidence type="ECO:0000313" key="11">
    <source>
        <dbReference type="EMBL" id="PWA14006.1"/>
    </source>
</evidence>
<name>A0A315UQ43_GAMAF</name>
<evidence type="ECO:0000256" key="1">
    <source>
        <dbReference type="ARBA" id="ARBA00004648"/>
    </source>
</evidence>
<comment type="subcellular location">
    <subcellularLocation>
        <location evidence="1">Endoplasmic reticulum membrane</location>
        <topology evidence="1">Single-pass type II membrane protein</topology>
    </subcellularLocation>
</comment>
<evidence type="ECO:0000256" key="9">
    <source>
        <dbReference type="SAM" id="Phobius"/>
    </source>
</evidence>
<keyword evidence="12" id="KW-1185">Reference proteome</keyword>